<feature type="compositionally biased region" description="Polar residues" evidence="2">
    <location>
        <begin position="1"/>
        <end position="13"/>
    </location>
</feature>
<dbReference type="GO" id="GO:0008270">
    <property type="term" value="F:zinc ion binding"/>
    <property type="evidence" value="ECO:0007669"/>
    <property type="project" value="UniProtKB-KW"/>
</dbReference>
<feature type="domain" description="VWFA" evidence="4">
    <location>
        <begin position="202"/>
        <end position="385"/>
    </location>
</feature>
<dbReference type="InterPro" id="IPR002035">
    <property type="entry name" value="VWF_A"/>
</dbReference>
<dbReference type="PANTHER" id="PTHR10579">
    <property type="entry name" value="CALCIUM-ACTIVATED CHLORIDE CHANNEL REGULATOR"/>
    <property type="match status" value="1"/>
</dbReference>
<evidence type="ECO:0000313" key="6">
    <source>
        <dbReference type="RefSeq" id="XP_018491662.2"/>
    </source>
</evidence>
<keyword evidence="1" id="KW-0863">Zinc-finger</keyword>
<feature type="domain" description="RING-type" evidence="3">
    <location>
        <begin position="54"/>
        <end position="98"/>
    </location>
</feature>
<dbReference type="SUPFAM" id="SSF57850">
    <property type="entry name" value="RING/U-box"/>
    <property type="match status" value="1"/>
</dbReference>
<dbReference type="Pfam" id="PF17123">
    <property type="entry name" value="zf-RING_11"/>
    <property type="match status" value="1"/>
</dbReference>
<dbReference type="InterPro" id="IPR001841">
    <property type="entry name" value="Znf_RING"/>
</dbReference>
<dbReference type="PANTHER" id="PTHR10579:SF131">
    <property type="entry name" value="T6D22.13"/>
    <property type="match status" value="1"/>
</dbReference>
<dbReference type="PROSITE" id="PS50089">
    <property type="entry name" value="ZF_RING_2"/>
    <property type="match status" value="1"/>
</dbReference>
<dbReference type="Pfam" id="PF00092">
    <property type="entry name" value="VWA"/>
    <property type="match status" value="1"/>
</dbReference>
<dbReference type="RefSeq" id="XP_018491662.2">
    <property type="nucleotide sequence ID" value="XM_018636160.2"/>
</dbReference>
<dbReference type="SMART" id="SM00327">
    <property type="entry name" value="VWA"/>
    <property type="match status" value="1"/>
</dbReference>
<organism evidence="5 6">
    <name type="scientific">Raphanus sativus</name>
    <name type="common">Radish</name>
    <name type="synonym">Raphanus raphanistrum var. sativus</name>
    <dbReference type="NCBI Taxonomy" id="3726"/>
    <lineage>
        <taxon>Eukaryota</taxon>
        <taxon>Viridiplantae</taxon>
        <taxon>Streptophyta</taxon>
        <taxon>Embryophyta</taxon>
        <taxon>Tracheophyta</taxon>
        <taxon>Spermatophyta</taxon>
        <taxon>Magnoliopsida</taxon>
        <taxon>eudicotyledons</taxon>
        <taxon>Gunneridae</taxon>
        <taxon>Pentapetalae</taxon>
        <taxon>rosids</taxon>
        <taxon>malvids</taxon>
        <taxon>Brassicales</taxon>
        <taxon>Brassicaceae</taxon>
        <taxon>Brassiceae</taxon>
        <taxon>Raphanus</taxon>
    </lineage>
</organism>
<evidence type="ECO:0000259" key="3">
    <source>
        <dbReference type="PROSITE" id="PS50089"/>
    </source>
</evidence>
<keyword evidence="1" id="KW-0479">Metal-binding</keyword>
<keyword evidence="5" id="KW-1185">Reference proteome</keyword>
<evidence type="ECO:0000259" key="4">
    <source>
        <dbReference type="PROSITE" id="PS50234"/>
    </source>
</evidence>
<protein>
    <submittedName>
        <fullName evidence="6">E3 ubiquitin-protein ligase WAV3</fullName>
    </submittedName>
</protein>
<evidence type="ECO:0000256" key="2">
    <source>
        <dbReference type="SAM" id="MobiDB-lite"/>
    </source>
</evidence>
<sequence>MENSNNAMKSNEGLNLPKILDPSSTDDTSRSSVDSIIPDPSAPPPPIPSSKNECAICLDEIKKGDGKAIFTAECSHSFHFDCITANVTQGNRICPLCRTQWTQVPSSFLDNSRPPSRFHIPVPVPVPAQMGFEDDELLPQGEAQIQSDNNQQDAPPLEVKLLPQVSAVAKQVALDDFAVLVHLKAGVVMSDVDETPSRAPLDLVAVLDVSSSMDGPKMELLKNAVCFVIQNLGETDRLSVVSFSSTARRLFPLRLMSEAGKQAAIQAVNSLVANGCTNIAEGLEIGARVIADRRWRNPVPVMMLLSDGQDNFTFSQFGGGVRHETTDYESLLPSSTTSGGVPIHTFGFGSDHDAELMHAISRVSSGTFSFIETESVIRDAFAQCIGGLLSVVVLEQVVEIECVHEEGLKISSVKSGSYRNSVSSDGRSATINVGDMYAEEERDFLVVLEIPCSQSESMSLLKVRCVYKDPVTRETVRVESGELTIQRPNELTGEEVVSIEVDRQRNRFLVSQAISEAKVLADGGDLSGAVELLRKSGRDLAETLSSRVCESLTLELRALQEKMTSERMYETSGRAYALSTMSSHSAQRATARYSPTCPAVFSPGPAGYSMPLPQDYQTSAMARMVTRSQQLGIQSPTPSPHAPRDQT</sequence>
<dbReference type="Pfam" id="PF14624">
    <property type="entry name" value="Vwaint"/>
    <property type="match status" value="1"/>
</dbReference>
<dbReference type="OrthoDB" id="687730at2759"/>
<dbReference type="Gene3D" id="3.30.40.10">
    <property type="entry name" value="Zinc/RING finger domain, C3HC4 (zinc finger)"/>
    <property type="match status" value="1"/>
</dbReference>
<dbReference type="Gene3D" id="3.40.50.410">
    <property type="entry name" value="von Willebrand factor, type A domain"/>
    <property type="match status" value="1"/>
</dbReference>
<dbReference type="InterPro" id="IPR013083">
    <property type="entry name" value="Znf_RING/FYVE/PHD"/>
</dbReference>
<dbReference type="KEGG" id="rsz:108862119"/>
<dbReference type="InterPro" id="IPR051266">
    <property type="entry name" value="CLCR"/>
</dbReference>
<dbReference type="GeneID" id="108862119"/>
<accession>A0A6J0P3M1</accession>
<dbReference type="PROSITE" id="PS50234">
    <property type="entry name" value="VWFA"/>
    <property type="match status" value="1"/>
</dbReference>
<evidence type="ECO:0000313" key="5">
    <source>
        <dbReference type="Proteomes" id="UP000504610"/>
    </source>
</evidence>
<evidence type="ECO:0000256" key="1">
    <source>
        <dbReference type="PROSITE-ProRule" id="PRU00175"/>
    </source>
</evidence>
<gene>
    <name evidence="6" type="primary">LOC108862119</name>
</gene>
<feature type="compositionally biased region" description="Low complexity" evidence="2">
    <location>
        <begin position="21"/>
        <end position="39"/>
    </location>
</feature>
<dbReference type="AlphaFoldDB" id="A0A6J0P3M1"/>
<dbReference type="SMART" id="SM00184">
    <property type="entry name" value="RING"/>
    <property type="match status" value="1"/>
</dbReference>
<proteinExistence type="predicted"/>
<dbReference type="InterPro" id="IPR032838">
    <property type="entry name" value="Vwaint_dom"/>
</dbReference>
<dbReference type="Proteomes" id="UP000504610">
    <property type="component" value="Unplaced"/>
</dbReference>
<dbReference type="SUPFAM" id="SSF53300">
    <property type="entry name" value="vWA-like"/>
    <property type="match status" value="1"/>
</dbReference>
<name>A0A6J0P3M1_RAPSA</name>
<keyword evidence="1" id="KW-0862">Zinc</keyword>
<dbReference type="InterPro" id="IPR036465">
    <property type="entry name" value="vWFA_dom_sf"/>
</dbReference>
<reference evidence="6" key="1">
    <citation type="submission" date="2025-08" db="UniProtKB">
        <authorList>
            <consortium name="RefSeq"/>
        </authorList>
    </citation>
    <scope>IDENTIFICATION</scope>
    <source>
        <tissue evidence="6">Leaf</tissue>
    </source>
</reference>
<feature type="region of interest" description="Disordered" evidence="2">
    <location>
        <begin position="1"/>
        <end position="50"/>
    </location>
</feature>